<dbReference type="EMBL" id="BSDO01000007">
    <property type="protein sequence ID" value="GLI24518.1"/>
    <property type="molecule type" value="Genomic_DNA"/>
</dbReference>
<keyword evidence="2" id="KW-0812">Transmembrane</keyword>
<evidence type="ECO:0000313" key="5">
    <source>
        <dbReference type="Proteomes" id="UP001144397"/>
    </source>
</evidence>
<dbReference type="Proteomes" id="UP001245370">
    <property type="component" value="Unassembled WGS sequence"/>
</dbReference>
<evidence type="ECO:0000256" key="2">
    <source>
        <dbReference type="SAM" id="Phobius"/>
    </source>
</evidence>
<organism evidence="3 5">
    <name type="scientific">Xanthobacter flavus</name>
    <dbReference type="NCBI Taxonomy" id="281"/>
    <lineage>
        <taxon>Bacteria</taxon>
        <taxon>Pseudomonadati</taxon>
        <taxon>Pseudomonadota</taxon>
        <taxon>Alphaproteobacteria</taxon>
        <taxon>Hyphomicrobiales</taxon>
        <taxon>Xanthobacteraceae</taxon>
        <taxon>Xanthobacter</taxon>
    </lineage>
</organism>
<keyword evidence="2" id="KW-1133">Transmembrane helix</keyword>
<dbReference type="Proteomes" id="UP001144397">
    <property type="component" value="Unassembled WGS sequence"/>
</dbReference>
<evidence type="ECO:0000256" key="1">
    <source>
        <dbReference type="SAM" id="MobiDB-lite"/>
    </source>
</evidence>
<keyword evidence="6" id="KW-1185">Reference proteome</keyword>
<feature type="transmembrane region" description="Helical" evidence="2">
    <location>
        <begin position="6"/>
        <end position="26"/>
    </location>
</feature>
<dbReference type="InterPro" id="IPR004714">
    <property type="entry name" value="Cyt_oxidase_maturation_cbb3"/>
</dbReference>
<gene>
    <name evidence="3" type="primary">fixS2</name>
    <name evidence="4" type="ORF">GGQ86_005126</name>
    <name evidence="3" type="ORF">XFLAVUS301_41920</name>
</gene>
<evidence type="ECO:0000313" key="3">
    <source>
        <dbReference type="EMBL" id="GLI24518.1"/>
    </source>
</evidence>
<dbReference type="PANTHER" id="PTHR41532">
    <property type="entry name" value="FIXS PROTEIN"/>
    <property type="match status" value="1"/>
</dbReference>
<evidence type="ECO:0000313" key="6">
    <source>
        <dbReference type="Proteomes" id="UP001245370"/>
    </source>
</evidence>
<dbReference type="PANTHER" id="PTHR41532:SF1">
    <property type="entry name" value="FIXS PROTEIN"/>
    <property type="match status" value="1"/>
</dbReference>
<evidence type="ECO:0000313" key="4">
    <source>
        <dbReference type="EMBL" id="MDR6336623.1"/>
    </source>
</evidence>
<feature type="region of interest" description="Disordered" evidence="1">
    <location>
        <begin position="44"/>
        <end position="64"/>
    </location>
</feature>
<comment type="caution">
    <text evidence="3">The sequence shown here is derived from an EMBL/GenBank/DDBJ whole genome shotgun (WGS) entry which is preliminary data.</text>
</comment>
<dbReference type="AlphaFoldDB" id="A0A9W6CVA5"/>
<reference evidence="3" key="1">
    <citation type="submission" date="2022-12" db="EMBL/GenBank/DDBJ databases">
        <title>Reference genome sequencing for broad-spectrum identification of bacterial and archaeal isolates by mass spectrometry.</title>
        <authorList>
            <person name="Sekiguchi Y."/>
            <person name="Tourlousse D.M."/>
        </authorList>
    </citation>
    <scope>NUCLEOTIDE SEQUENCE</scope>
    <source>
        <strain evidence="3">301</strain>
    </source>
</reference>
<protein>
    <submittedName>
        <fullName evidence="4">Cbb3-type cytochrome oxidase maturation protein</fullName>
    </submittedName>
    <submittedName>
        <fullName evidence="3">Cytochrome oxidase maturation protein, cbb3-type</fullName>
    </submittedName>
</protein>
<dbReference type="NCBIfam" id="TIGR00847">
    <property type="entry name" value="ccoS"/>
    <property type="match status" value="1"/>
</dbReference>
<reference evidence="4 6" key="2">
    <citation type="submission" date="2023-07" db="EMBL/GenBank/DDBJ databases">
        <title>Genomic Encyclopedia of Type Strains, Phase IV (KMG-IV): sequencing the most valuable type-strain genomes for metagenomic binning, comparative biology and taxonomic classification.</title>
        <authorList>
            <person name="Goeker M."/>
        </authorList>
    </citation>
    <scope>NUCLEOTIDE SEQUENCE [LARGE SCALE GENOMIC DNA]</scope>
    <source>
        <strain evidence="4 6">DSM 338</strain>
    </source>
</reference>
<sequence length="64" mass="6826">MNVLVYLVPLALLLGLGGLFAFLWSLKSGQYDDLDGAAVRVLSDDDLPDNARPSSTGAPERHPS</sequence>
<dbReference type="Pfam" id="PF03597">
    <property type="entry name" value="FixS"/>
    <property type="match status" value="1"/>
</dbReference>
<dbReference type="GeneID" id="95764963"/>
<keyword evidence="2" id="KW-0472">Membrane</keyword>
<accession>A0A9W6CVA5</accession>
<dbReference type="EMBL" id="JAVDPY010000014">
    <property type="protein sequence ID" value="MDR6336623.1"/>
    <property type="molecule type" value="Genomic_DNA"/>
</dbReference>
<name>A0A9W6CVA5_XANFL</name>
<proteinExistence type="predicted"/>
<dbReference type="RefSeq" id="WP_281809262.1">
    <property type="nucleotide sequence ID" value="NZ_BSDO01000007.1"/>
</dbReference>